<name>A0ABV9S6G0_9PSEU</name>
<accession>A0ABV9S6G0</accession>
<dbReference type="EMBL" id="JBHSIS010000009">
    <property type="protein sequence ID" value="MFC4856091.1"/>
    <property type="molecule type" value="Genomic_DNA"/>
</dbReference>
<evidence type="ECO:0000259" key="2">
    <source>
        <dbReference type="Pfam" id="PF12146"/>
    </source>
</evidence>
<dbReference type="SUPFAM" id="SSF53474">
    <property type="entry name" value="alpha/beta-Hydrolases"/>
    <property type="match status" value="1"/>
</dbReference>
<evidence type="ECO:0000313" key="3">
    <source>
        <dbReference type="EMBL" id="MFC4856091.1"/>
    </source>
</evidence>
<sequence length="241" mass="25303">MSAPVRADRERPLYLAAGPDRVFGVHTTPPGEASGVGVLMLSGGVYVLSTNRNRLFVRLARQLAGEGHHALRIDYRGVGESTGVIGGYALDDPNPLDVRAALDHLTAAGARRLVAVGSCYGARAAMHVAADEPALAAMVLFAPPVGDAGRGEAPTPDLVGDLFVDRLRTLAARRVPTLLVYGEDDNYHRDFQAASGVLGELFAPGSSLVVATLPGKAHGLQRVSTQDALLDMTVRFLSTSV</sequence>
<proteinExistence type="inferred from homology"/>
<evidence type="ECO:0000313" key="4">
    <source>
        <dbReference type="Proteomes" id="UP001595859"/>
    </source>
</evidence>
<gene>
    <name evidence="3" type="ORF">ACFPCV_21520</name>
</gene>
<comment type="caution">
    <text evidence="3">The sequence shown here is derived from an EMBL/GenBank/DDBJ whole genome shotgun (WGS) entry which is preliminary data.</text>
</comment>
<reference evidence="4" key="1">
    <citation type="journal article" date="2019" name="Int. J. Syst. Evol. Microbiol.">
        <title>The Global Catalogue of Microorganisms (GCM) 10K type strain sequencing project: providing services to taxonomists for standard genome sequencing and annotation.</title>
        <authorList>
            <consortium name="The Broad Institute Genomics Platform"/>
            <consortium name="The Broad Institute Genome Sequencing Center for Infectious Disease"/>
            <person name="Wu L."/>
            <person name="Ma J."/>
        </authorList>
    </citation>
    <scope>NUCLEOTIDE SEQUENCE [LARGE SCALE GENOMIC DNA]</scope>
    <source>
        <strain evidence="4">ZS-22-S1</strain>
    </source>
</reference>
<organism evidence="3 4">
    <name type="scientific">Actinophytocola glycyrrhizae</name>
    <dbReference type="NCBI Taxonomy" id="2044873"/>
    <lineage>
        <taxon>Bacteria</taxon>
        <taxon>Bacillati</taxon>
        <taxon>Actinomycetota</taxon>
        <taxon>Actinomycetes</taxon>
        <taxon>Pseudonocardiales</taxon>
        <taxon>Pseudonocardiaceae</taxon>
    </lineage>
</organism>
<feature type="domain" description="Serine aminopeptidase S33" evidence="2">
    <location>
        <begin position="56"/>
        <end position="147"/>
    </location>
</feature>
<dbReference type="GO" id="GO:0016787">
    <property type="term" value="F:hydrolase activity"/>
    <property type="evidence" value="ECO:0007669"/>
    <property type="project" value="UniProtKB-KW"/>
</dbReference>
<dbReference type="PANTHER" id="PTHR22946:SF0">
    <property type="entry name" value="DIENELACTONE HYDROLASE DOMAIN-CONTAINING PROTEIN"/>
    <property type="match status" value="1"/>
</dbReference>
<protein>
    <submittedName>
        <fullName evidence="3">Alpha/beta hydrolase</fullName>
    </submittedName>
</protein>
<dbReference type="PANTHER" id="PTHR22946">
    <property type="entry name" value="DIENELACTONE HYDROLASE DOMAIN-CONTAINING PROTEIN-RELATED"/>
    <property type="match status" value="1"/>
</dbReference>
<dbReference type="InterPro" id="IPR022742">
    <property type="entry name" value="Hydrolase_4"/>
</dbReference>
<keyword evidence="3" id="KW-0378">Hydrolase</keyword>
<dbReference type="Proteomes" id="UP001595859">
    <property type="component" value="Unassembled WGS sequence"/>
</dbReference>
<comment type="similarity">
    <text evidence="1">Belongs to the AB hydrolase superfamily.</text>
</comment>
<dbReference type="InterPro" id="IPR029058">
    <property type="entry name" value="AB_hydrolase_fold"/>
</dbReference>
<evidence type="ECO:0000256" key="1">
    <source>
        <dbReference type="ARBA" id="ARBA00008645"/>
    </source>
</evidence>
<dbReference type="Gene3D" id="3.40.50.1820">
    <property type="entry name" value="alpha/beta hydrolase"/>
    <property type="match status" value="1"/>
</dbReference>
<dbReference type="RefSeq" id="WP_378058054.1">
    <property type="nucleotide sequence ID" value="NZ_JBHSIS010000009.1"/>
</dbReference>
<keyword evidence="4" id="KW-1185">Reference proteome</keyword>
<dbReference type="Pfam" id="PF12146">
    <property type="entry name" value="Hydrolase_4"/>
    <property type="match status" value="1"/>
</dbReference>
<dbReference type="InterPro" id="IPR050261">
    <property type="entry name" value="FrsA_esterase"/>
</dbReference>